<feature type="domain" description="WSC" evidence="21">
    <location>
        <begin position="185"/>
        <end position="278"/>
    </location>
</feature>
<dbReference type="OrthoDB" id="2019572at2759"/>
<evidence type="ECO:0000256" key="7">
    <source>
        <dbReference type="ARBA" id="ARBA00022676"/>
    </source>
</evidence>
<dbReference type="GO" id="GO:0005789">
    <property type="term" value="C:endoplasmic reticulum membrane"/>
    <property type="evidence" value="ECO:0007669"/>
    <property type="project" value="UniProtKB-SubCell"/>
</dbReference>
<dbReference type="UniPathway" id="UPA00755"/>
<comment type="similarity">
    <text evidence="5">Belongs to the glycosyltransferase 14 family. XylT subfamily.</text>
</comment>
<dbReference type="InterPro" id="IPR002889">
    <property type="entry name" value="WSC_carb-bd"/>
</dbReference>
<proteinExistence type="inferred from homology"/>
<dbReference type="SMART" id="SM00321">
    <property type="entry name" value="WSC"/>
    <property type="match status" value="1"/>
</dbReference>
<comment type="catalytic activity">
    <reaction evidence="19">
        <text>UDP-alpha-D-xylose + L-seryl-[protein] = 3-O-(beta-D-xylosyl)-L-seryl-[protein] + UDP + H(+)</text>
        <dbReference type="Rhea" id="RHEA:50192"/>
        <dbReference type="Rhea" id="RHEA-COMP:9863"/>
        <dbReference type="Rhea" id="RHEA-COMP:12567"/>
        <dbReference type="ChEBI" id="CHEBI:15378"/>
        <dbReference type="ChEBI" id="CHEBI:29999"/>
        <dbReference type="ChEBI" id="CHEBI:57632"/>
        <dbReference type="ChEBI" id="CHEBI:58223"/>
        <dbReference type="ChEBI" id="CHEBI:132085"/>
        <dbReference type="EC" id="2.4.2.26"/>
    </reaction>
</comment>
<keyword evidence="13 20" id="KW-1133">Transmembrane helix</keyword>
<keyword evidence="11" id="KW-0256">Endoplasmic reticulum</keyword>
<comment type="subcellular location">
    <subcellularLocation>
        <location evidence="2">Endoplasmic reticulum membrane</location>
        <topology evidence="2">Single-pass type II membrane protein</topology>
    </subcellularLocation>
    <subcellularLocation>
        <location evidence="1">Golgi apparatus membrane</location>
        <topology evidence="1">Single-pass type II membrane protein</topology>
    </subcellularLocation>
</comment>
<keyword evidence="14" id="KW-0333">Golgi apparatus</keyword>
<evidence type="ECO:0000256" key="6">
    <source>
        <dbReference type="ARBA" id="ARBA00011972"/>
    </source>
</evidence>
<dbReference type="GO" id="GO:0000139">
    <property type="term" value="C:Golgi membrane"/>
    <property type="evidence" value="ECO:0007669"/>
    <property type="project" value="UniProtKB-SubCell"/>
</dbReference>
<dbReference type="GO" id="GO:0046872">
    <property type="term" value="F:metal ion binding"/>
    <property type="evidence" value="ECO:0007669"/>
    <property type="project" value="UniProtKB-KW"/>
</dbReference>
<dbReference type="InterPro" id="IPR003406">
    <property type="entry name" value="Glyco_trans_14"/>
</dbReference>
<evidence type="ECO:0000256" key="17">
    <source>
        <dbReference type="ARBA" id="ARBA00023180"/>
    </source>
</evidence>
<evidence type="ECO:0000256" key="5">
    <source>
        <dbReference type="ARBA" id="ARBA00010195"/>
    </source>
</evidence>
<evidence type="ECO:0000256" key="19">
    <source>
        <dbReference type="ARBA" id="ARBA00047847"/>
    </source>
</evidence>
<dbReference type="GO" id="GO:0030158">
    <property type="term" value="F:protein xylosyltransferase activity"/>
    <property type="evidence" value="ECO:0007669"/>
    <property type="project" value="UniProtKB-EC"/>
</dbReference>
<dbReference type="UniPathway" id="UPA00756"/>
<keyword evidence="15 20" id="KW-0472">Membrane</keyword>
<dbReference type="Pfam" id="PF01822">
    <property type="entry name" value="WSC"/>
    <property type="match status" value="1"/>
</dbReference>
<keyword evidence="16" id="KW-1015">Disulfide bond</keyword>
<dbReference type="EMBL" id="OC914883">
    <property type="protein sequence ID" value="CAD7637191.1"/>
    <property type="molecule type" value="Genomic_DNA"/>
</dbReference>
<evidence type="ECO:0000256" key="1">
    <source>
        <dbReference type="ARBA" id="ARBA00004323"/>
    </source>
</evidence>
<evidence type="ECO:0000256" key="2">
    <source>
        <dbReference type="ARBA" id="ARBA00004648"/>
    </source>
</evidence>
<keyword evidence="9 20" id="KW-0812">Transmembrane</keyword>
<dbReference type="InterPro" id="IPR024448">
    <property type="entry name" value="XylT_C"/>
</dbReference>
<evidence type="ECO:0000256" key="3">
    <source>
        <dbReference type="ARBA" id="ARBA00004840"/>
    </source>
</evidence>
<comment type="pathway">
    <text evidence="3">Glycan metabolism; chondroitin sulfate biosynthesis.</text>
</comment>
<keyword evidence="12" id="KW-0735">Signal-anchor</keyword>
<feature type="non-terminal residue" evidence="22">
    <location>
        <position position="1"/>
    </location>
</feature>
<dbReference type="EC" id="2.4.2.26" evidence="6"/>
<dbReference type="GO" id="GO:0050650">
    <property type="term" value="P:chondroitin sulfate proteoglycan biosynthetic process"/>
    <property type="evidence" value="ECO:0007669"/>
    <property type="project" value="TreeGrafter"/>
</dbReference>
<dbReference type="PROSITE" id="PS51212">
    <property type="entry name" value="WSC"/>
    <property type="match status" value="1"/>
</dbReference>
<comment type="pathway">
    <text evidence="4">Glycan metabolism; heparan sulfate biosynthesis.</text>
</comment>
<evidence type="ECO:0000256" key="11">
    <source>
        <dbReference type="ARBA" id="ARBA00022824"/>
    </source>
</evidence>
<evidence type="ECO:0000313" key="23">
    <source>
        <dbReference type="Proteomes" id="UP000728032"/>
    </source>
</evidence>
<reference evidence="22" key="1">
    <citation type="submission" date="2020-11" db="EMBL/GenBank/DDBJ databases">
        <authorList>
            <person name="Tran Van P."/>
        </authorList>
    </citation>
    <scope>NUCLEOTIDE SEQUENCE</scope>
</reference>
<dbReference type="InterPro" id="IPR043538">
    <property type="entry name" value="XYLT"/>
</dbReference>
<evidence type="ECO:0000256" key="15">
    <source>
        <dbReference type="ARBA" id="ARBA00023136"/>
    </source>
</evidence>
<gene>
    <name evidence="22" type="ORF">ONB1V03_LOCUS667</name>
</gene>
<accession>A0A7R9L8S8</accession>
<dbReference type="Pfam" id="PF12529">
    <property type="entry name" value="Xylo_C"/>
    <property type="match status" value="1"/>
</dbReference>
<dbReference type="GO" id="GO:0015012">
    <property type="term" value="P:heparan sulfate proteoglycan biosynthetic process"/>
    <property type="evidence" value="ECO:0007669"/>
    <property type="project" value="UniProtKB-UniPathway"/>
</dbReference>
<dbReference type="Proteomes" id="UP000728032">
    <property type="component" value="Unassembled WGS sequence"/>
</dbReference>
<keyword evidence="17" id="KW-0325">Glycoprotein</keyword>
<protein>
    <recommendedName>
        <fullName evidence="6">protein xylosyltransferase</fullName>
        <ecNumber evidence="6">2.4.2.26</ecNumber>
    </recommendedName>
    <alternativeName>
        <fullName evidence="18">Peptide O-xylosyltransferase</fullName>
    </alternativeName>
</protein>
<dbReference type="PANTHER" id="PTHR46025:SF3">
    <property type="entry name" value="XYLOSYLTRANSFERASE OXT"/>
    <property type="match status" value="1"/>
</dbReference>
<organism evidence="22">
    <name type="scientific">Oppiella nova</name>
    <dbReference type="NCBI Taxonomy" id="334625"/>
    <lineage>
        <taxon>Eukaryota</taxon>
        <taxon>Metazoa</taxon>
        <taxon>Ecdysozoa</taxon>
        <taxon>Arthropoda</taxon>
        <taxon>Chelicerata</taxon>
        <taxon>Arachnida</taxon>
        <taxon>Acari</taxon>
        <taxon>Acariformes</taxon>
        <taxon>Sarcoptiformes</taxon>
        <taxon>Oribatida</taxon>
        <taxon>Brachypylina</taxon>
        <taxon>Oppioidea</taxon>
        <taxon>Oppiidae</taxon>
        <taxon>Oppiella</taxon>
    </lineage>
</organism>
<name>A0A7R9L8S8_9ACAR</name>
<evidence type="ECO:0000256" key="18">
    <source>
        <dbReference type="ARBA" id="ARBA00042865"/>
    </source>
</evidence>
<evidence type="ECO:0000256" key="10">
    <source>
        <dbReference type="ARBA" id="ARBA00022723"/>
    </source>
</evidence>
<evidence type="ECO:0000256" key="20">
    <source>
        <dbReference type="SAM" id="Phobius"/>
    </source>
</evidence>
<evidence type="ECO:0000256" key="8">
    <source>
        <dbReference type="ARBA" id="ARBA00022679"/>
    </source>
</evidence>
<evidence type="ECO:0000256" key="12">
    <source>
        <dbReference type="ARBA" id="ARBA00022968"/>
    </source>
</evidence>
<evidence type="ECO:0000256" key="14">
    <source>
        <dbReference type="ARBA" id="ARBA00023034"/>
    </source>
</evidence>
<evidence type="ECO:0000313" key="22">
    <source>
        <dbReference type="EMBL" id="CAD7637191.1"/>
    </source>
</evidence>
<sequence>MLMSFAINILINPMICIKHIIYSVTKCRLFRRYWIYILMSIIILIIQLILSITFYSSNNSSIESQIQSQFNSVAKPKKIGDKADQSIGDYDSDNNISFSNSLDSKSRDTTLSDHYLKFPQEINEFKSKTSCNISAKSGKYGISAVERAVTTQCKQKLADITCLTLTDQLYPQSLPRFCPLKDGNFGDYVGCYWDRNKPRLLNGYKTKFSDNSPNKCLNVCLQSGYTYAGLEFSNECFCGYELSDRRYELTSNHCNMSCSGAHHLLCGGYYAVDIYKTGLQYRPKVMPSLVTIPVDRNDVRIVFLLTLNGRSLRQINRLLKNIYDSKHFYYIHIDSRQDYLFRELIKLESKLANVRVSRVRLSTIWGGASLLQMLLNSIQQIFETNVWPNSWDFLINISESDFPLKPVHELENFLLANRGKNFVKSHGQDSQRFITKQGLDKTFYECDTHMWRVADRQLPKGIRWDGGSDWVVLSREFCHYITYEDNELLRGLKQVFKYTLLPAESFFHTVLQNSEFCDTIVDNNLRLTNWRRKQGCKCQYKHIVDWCGCSPNDFKTNDWPRLLSTQSKPLFFGRKFEAIVNQNIINRLEEIINKNFSHSAKSVDKYWQNDYDFRDSQPVIDDAKLTFYYAFAVNSQKAIENKCHLKDIFSQTKRSKTFHLSHVQEVDLYFNSDVFEGIIITFQSLVNNEINSILNFQTLVRPTDILDNTINKLSDKLTFVQVCSDFDVKELIFRNFGCILGPFAQPVAMHKWQHLKGEPLGTTFVWVDPINTVAASYEVKVEANATSDQPLLQRPQLNTPLRPGVWRLIVLHKWIVIAEHKFLVTPLLFHNKTKVNKDYAKHLHSGPQRTYTSHNFSAIEMFLGLKNSVDTTNGIKNSRKSGDHLLTWIHDLYSQFWFTQRMCYIPATTSRGLDIDCGLHLLPCHSTDWSPRSPDPKSDISSIF</sequence>
<feature type="transmembrane region" description="Helical" evidence="20">
    <location>
        <begin position="6"/>
        <end position="24"/>
    </location>
</feature>
<feature type="transmembrane region" description="Helical" evidence="20">
    <location>
        <begin position="33"/>
        <end position="55"/>
    </location>
</feature>
<dbReference type="PANTHER" id="PTHR46025">
    <property type="entry name" value="XYLOSYLTRANSFERASE OXT"/>
    <property type="match status" value="1"/>
</dbReference>
<evidence type="ECO:0000256" key="9">
    <source>
        <dbReference type="ARBA" id="ARBA00022692"/>
    </source>
</evidence>
<dbReference type="EMBL" id="CAJPVJ010000058">
    <property type="protein sequence ID" value="CAG2159896.1"/>
    <property type="molecule type" value="Genomic_DNA"/>
</dbReference>
<keyword evidence="10" id="KW-0479">Metal-binding</keyword>
<evidence type="ECO:0000256" key="4">
    <source>
        <dbReference type="ARBA" id="ARBA00005093"/>
    </source>
</evidence>
<keyword evidence="8" id="KW-0808">Transferase</keyword>
<dbReference type="Pfam" id="PF02485">
    <property type="entry name" value="Branch"/>
    <property type="match status" value="1"/>
</dbReference>
<evidence type="ECO:0000259" key="21">
    <source>
        <dbReference type="PROSITE" id="PS51212"/>
    </source>
</evidence>
<dbReference type="AlphaFoldDB" id="A0A7R9L8S8"/>
<evidence type="ECO:0000256" key="16">
    <source>
        <dbReference type="ARBA" id="ARBA00023157"/>
    </source>
</evidence>
<evidence type="ECO:0000256" key="13">
    <source>
        <dbReference type="ARBA" id="ARBA00022989"/>
    </source>
</evidence>
<keyword evidence="23" id="KW-1185">Reference proteome</keyword>
<keyword evidence="7" id="KW-0328">Glycosyltransferase</keyword>